<evidence type="ECO:0000313" key="1">
    <source>
        <dbReference type="EMBL" id="KAH0237917.1"/>
    </source>
</evidence>
<protein>
    <submittedName>
        <fullName evidence="1">Uncharacterized protein</fullName>
    </submittedName>
</protein>
<reference evidence="1" key="2">
    <citation type="submission" date="2021-08" db="EMBL/GenBank/DDBJ databases">
        <authorList>
            <person name="Gostincar C."/>
            <person name="Sun X."/>
            <person name="Song Z."/>
            <person name="Gunde-Cimerman N."/>
        </authorList>
    </citation>
    <scope>NUCLEOTIDE SEQUENCE</scope>
    <source>
        <strain evidence="1">EXF-8016</strain>
    </source>
</reference>
<comment type="caution">
    <text evidence="1">The sequence shown here is derived from an EMBL/GenBank/DDBJ whole genome shotgun (WGS) entry which is preliminary data.</text>
</comment>
<dbReference type="EMBL" id="JAHFYH010000001">
    <property type="protein sequence ID" value="KAH0237917.1"/>
    <property type="molecule type" value="Genomic_DNA"/>
</dbReference>
<sequence>MLSLRTWTLDLVNELLARDLARSHFIHTAKDTLETAAAKLLGVSLDLALSEQLLSKLPEHLAELEVLGLSRDGVASESEGLANDGGEGKR</sequence>
<gene>
    <name evidence="1" type="ORF">KCV03_g303</name>
</gene>
<proteinExistence type="predicted"/>
<reference evidence="1" key="1">
    <citation type="journal article" date="2021" name="J Fungi (Basel)">
        <title>Virulence traits and population genomics of the black yeast Aureobasidium melanogenum.</title>
        <authorList>
            <person name="Cernosa A."/>
            <person name="Sun X."/>
            <person name="Gostincar C."/>
            <person name="Fang C."/>
            <person name="Gunde-Cimerman N."/>
            <person name="Song Z."/>
        </authorList>
    </citation>
    <scope>NUCLEOTIDE SEQUENCE</scope>
    <source>
        <strain evidence="1">EXF-8016</strain>
    </source>
</reference>
<name>A0A9P8GPX7_AURME</name>
<evidence type="ECO:0000313" key="2">
    <source>
        <dbReference type="Proteomes" id="UP000767238"/>
    </source>
</evidence>
<dbReference type="Proteomes" id="UP000767238">
    <property type="component" value="Unassembled WGS sequence"/>
</dbReference>
<feature type="non-terminal residue" evidence="1">
    <location>
        <position position="90"/>
    </location>
</feature>
<organism evidence="1 2">
    <name type="scientific">Aureobasidium melanogenum</name>
    <name type="common">Aureobasidium pullulans var. melanogenum</name>
    <dbReference type="NCBI Taxonomy" id="46634"/>
    <lineage>
        <taxon>Eukaryota</taxon>
        <taxon>Fungi</taxon>
        <taxon>Dikarya</taxon>
        <taxon>Ascomycota</taxon>
        <taxon>Pezizomycotina</taxon>
        <taxon>Dothideomycetes</taxon>
        <taxon>Dothideomycetidae</taxon>
        <taxon>Dothideales</taxon>
        <taxon>Saccotheciaceae</taxon>
        <taxon>Aureobasidium</taxon>
    </lineage>
</organism>
<dbReference type="AlphaFoldDB" id="A0A9P8GPX7"/>
<accession>A0A9P8GPX7</accession>